<dbReference type="GO" id="GO:0009229">
    <property type="term" value="P:thiamine diphosphate biosynthetic process"/>
    <property type="evidence" value="ECO:0007669"/>
    <property type="project" value="UniProtKB-UniPathway"/>
</dbReference>
<organism evidence="2 3">
    <name type="scientific">Kushneria phosphatilytica</name>
    <dbReference type="NCBI Taxonomy" id="657387"/>
    <lineage>
        <taxon>Bacteria</taxon>
        <taxon>Pseudomonadati</taxon>
        <taxon>Pseudomonadota</taxon>
        <taxon>Gammaproteobacteria</taxon>
        <taxon>Oceanospirillales</taxon>
        <taxon>Halomonadaceae</taxon>
        <taxon>Kushneria</taxon>
    </lineage>
</organism>
<evidence type="ECO:0000313" key="2">
    <source>
        <dbReference type="EMBL" id="QEL11833.1"/>
    </source>
</evidence>
<accession>A0A1S1NQD3</accession>
<sequence length="229" mass="26877">MPSSDSPHYTLADLTQRHEAIWQTYIDHEFVRRLADTSLPESCFRHYLQQDYRFLIHFARAWGLAVYKSPDLFELRRAFEALKAIVDTELDLHVGFCRQWGISERELAELEEERETLAYTRFVLDCGHRGDLLDLHVALAPCLIGYGEIATRLLEQPTTVLEHNPYREWIEMYAGEDFQSAMRDEIEWLDRALSDVSTERFEQLAAIFRDATRLEIDFWQMGLNAVRSS</sequence>
<reference evidence="2 3" key="1">
    <citation type="submission" date="2019-08" db="EMBL/GenBank/DDBJ databases">
        <title>Complete genome sequence of Kushneria sp. YCWA18, a halophilic phosphate-solubilizing bacterium isolated from Daqiao saltern in China.</title>
        <authorList>
            <person name="Du G.-X."/>
            <person name="Qu L.-Y."/>
        </authorList>
    </citation>
    <scope>NUCLEOTIDE SEQUENCE [LARGE SCALE GENOMIC DNA]</scope>
    <source>
        <strain evidence="2 3">YCWA18</strain>
    </source>
</reference>
<dbReference type="GO" id="GO:0005829">
    <property type="term" value="C:cytosol"/>
    <property type="evidence" value="ECO:0007669"/>
    <property type="project" value="TreeGrafter"/>
</dbReference>
<evidence type="ECO:0000256" key="1">
    <source>
        <dbReference type="RuleBase" id="RU363093"/>
    </source>
</evidence>
<proteinExistence type="inferred from homology"/>
<dbReference type="InterPro" id="IPR027574">
    <property type="entry name" value="Thiaminase_II"/>
</dbReference>
<dbReference type="SUPFAM" id="SSF48613">
    <property type="entry name" value="Heme oxygenase-like"/>
    <property type="match status" value="1"/>
</dbReference>
<dbReference type="EMBL" id="CP043420">
    <property type="protein sequence ID" value="QEL11833.1"/>
    <property type="molecule type" value="Genomic_DNA"/>
</dbReference>
<dbReference type="NCBIfam" id="TIGR04306">
    <property type="entry name" value="salvage_TenA"/>
    <property type="match status" value="1"/>
</dbReference>
<keyword evidence="1" id="KW-0378">Hydrolase</keyword>
<dbReference type="STRING" id="657387.BH688_09405"/>
<comment type="catalytic activity">
    <reaction evidence="1">
        <text>thiamine + H2O = 5-(2-hydroxyethyl)-4-methylthiazole + 4-amino-5-hydroxymethyl-2-methylpyrimidine + H(+)</text>
        <dbReference type="Rhea" id="RHEA:17509"/>
        <dbReference type="ChEBI" id="CHEBI:15377"/>
        <dbReference type="ChEBI" id="CHEBI:15378"/>
        <dbReference type="ChEBI" id="CHEBI:16892"/>
        <dbReference type="ChEBI" id="CHEBI:17957"/>
        <dbReference type="ChEBI" id="CHEBI:18385"/>
        <dbReference type="EC" id="3.5.99.2"/>
    </reaction>
</comment>
<comment type="catalytic activity">
    <reaction evidence="1">
        <text>4-amino-5-aminomethyl-2-methylpyrimidine + H2O = 4-amino-5-hydroxymethyl-2-methylpyrimidine + NH4(+)</text>
        <dbReference type="Rhea" id="RHEA:31799"/>
        <dbReference type="ChEBI" id="CHEBI:15377"/>
        <dbReference type="ChEBI" id="CHEBI:16892"/>
        <dbReference type="ChEBI" id="CHEBI:28938"/>
        <dbReference type="ChEBI" id="CHEBI:63416"/>
        <dbReference type="EC" id="3.5.99.2"/>
    </reaction>
</comment>
<dbReference type="KEGG" id="kuy:FY550_12265"/>
<dbReference type="GO" id="GO:0050334">
    <property type="term" value="F:thiaminase activity"/>
    <property type="evidence" value="ECO:0007669"/>
    <property type="project" value="UniProtKB-EC"/>
</dbReference>
<dbReference type="AlphaFoldDB" id="A0A1S1NQD3"/>
<dbReference type="Proteomes" id="UP000322553">
    <property type="component" value="Chromosome"/>
</dbReference>
<evidence type="ECO:0000313" key="3">
    <source>
        <dbReference type="Proteomes" id="UP000322553"/>
    </source>
</evidence>
<dbReference type="EC" id="3.5.99.2" evidence="1"/>
<dbReference type="OrthoDB" id="34166at2"/>
<dbReference type="PANTHER" id="PTHR43198:SF2">
    <property type="entry name" value="SI:CH1073-67J19.1-RELATED"/>
    <property type="match status" value="1"/>
</dbReference>
<dbReference type="RefSeq" id="WP_070978734.1">
    <property type="nucleotide sequence ID" value="NZ_CP043420.1"/>
</dbReference>
<dbReference type="Gene3D" id="1.20.910.10">
    <property type="entry name" value="Heme oxygenase-like"/>
    <property type="match status" value="1"/>
</dbReference>
<keyword evidence="3" id="KW-1185">Reference proteome</keyword>
<dbReference type="InterPro" id="IPR004305">
    <property type="entry name" value="Thiaminase-2/PQQC"/>
</dbReference>
<dbReference type="UniPathway" id="UPA00060"/>
<comment type="pathway">
    <text evidence="1">Cofactor biosynthesis; thiamine diphosphate biosynthesis.</text>
</comment>
<dbReference type="GO" id="GO:0009228">
    <property type="term" value="P:thiamine biosynthetic process"/>
    <property type="evidence" value="ECO:0007669"/>
    <property type="project" value="UniProtKB-KW"/>
</dbReference>
<comment type="similarity">
    <text evidence="1">Belongs to the TenA family.</text>
</comment>
<name>A0A1S1NQD3_9GAMM</name>
<gene>
    <name evidence="2" type="primary">tenA</name>
    <name evidence="2" type="ORF">FY550_12265</name>
</gene>
<dbReference type="InterPro" id="IPR016084">
    <property type="entry name" value="Haem_Oase-like_multi-hlx"/>
</dbReference>
<comment type="function">
    <text evidence="1">Catalyzes an amino-pyrimidine hydrolysis reaction at the C5' of the pyrimidine moiety of thiamine compounds, a reaction that is part of a thiamine salvage pathway.</text>
</comment>
<keyword evidence="1" id="KW-0784">Thiamine biosynthesis</keyword>
<dbReference type="CDD" id="cd19367">
    <property type="entry name" value="TenA_C_ScTHI20-like"/>
    <property type="match status" value="1"/>
</dbReference>
<dbReference type="Pfam" id="PF03070">
    <property type="entry name" value="TENA_THI-4"/>
    <property type="match status" value="1"/>
</dbReference>
<dbReference type="InterPro" id="IPR050967">
    <property type="entry name" value="Thiamine_Salvage_TenA"/>
</dbReference>
<dbReference type="PANTHER" id="PTHR43198">
    <property type="entry name" value="BIFUNCTIONAL TH2 PROTEIN"/>
    <property type="match status" value="1"/>
</dbReference>
<protein>
    <recommendedName>
        <fullName evidence="1">Aminopyrimidine aminohydrolase</fullName>
        <ecNumber evidence="1">3.5.99.2</ecNumber>
    </recommendedName>
</protein>